<name>A0AAD2G850_9STRA</name>
<sequence length="398" mass="44883">MHNGEPDIPIVAAMPVANEIHPTATPQTANSSILEKGRSSRIVVPQSSGKHLHDREISALQSQGYPTGLIHALERNVQLFPLRIWVVDNSGSMSAGDGNRIVETKSKKDVKLVRCTRWAEIQETVNYHAQMAALLAAPTVFRLLNDPGAVVGPQQFSIAERGIELIQEDLRVARTTMANATPTGVTPLAEHVMEIRANVMAMKDALRQNGQKVTIVLATDGLPTDQYGVSGYQANHEFESSLRSLEGLPVWIVIRLCTDQELVTNYYNGLDSQLELSLEVLDDFFGEAEEVSKYNKWLNYALPIHRIRELGFHSRLFDMLDERKLTLDEVRELLILLFGPDRFDGVPDHHTDFEGFLKKVDRIVSYEPKQWNPATKKMQRWIDLKRVKKAYSNECCIM</sequence>
<evidence type="ECO:0000313" key="2">
    <source>
        <dbReference type="EMBL" id="CAJ1965888.1"/>
    </source>
</evidence>
<proteinExistence type="predicted"/>
<dbReference type="EMBL" id="CAKOGP040002236">
    <property type="protein sequence ID" value="CAJ1965888.1"/>
    <property type="molecule type" value="Genomic_DNA"/>
</dbReference>
<comment type="caution">
    <text evidence="2">The sequence shown here is derived from an EMBL/GenBank/DDBJ whole genome shotgun (WGS) entry which is preliminary data.</text>
</comment>
<evidence type="ECO:0000313" key="3">
    <source>
        <dbReference type="Proteomes" id="UP001295423"/>
    </source>
</evidence>
<reference evidence="2" key="1">
    <citation type="submission" date="2023-08" db="EMBL/GenBank/DDBJ databases">
        <authorList>
            <person name="Audoor S."/>
            <person name="Bilcke G."/>
        </authorList>
    </citation>
    <scope>NUCLEOTIDE SEQUENCE</scope>
</reference>
<evidence type="ECO:0000256" key="1">
    <source>
        <dbReference type="SAM" id="MobiDB-lite"/>
    </source>
</evidence>
<dbReference type="AlphaFoldDB" id="A0AAD2G850"/>
<gene>
    <name evidence="2" type="ORF">CYCCA115_LOCUS21477</name>
</gene>
<dbReference type="Proteomes" id="UP001295423">
    <property type="component" value="Unassembled WGS sequence"/>
</dbReference>
<keyword evidence="3" id="KW-1185">Reference proteome</keyword>
<feature type="compositionally biased region" description="Polar residues" evidence="1">
    <location>
        <begin position="24"/>
        <end position="33"/>
    </location>
</feature>
<organism evidence="2 3">
    <name type="scientific">Cylindrotheca closterium</name>
    <dbReference type="NCBI Taxonomy" id="2856"/>
    <lineage>
        <taxon>Eukaryota</taxon>
        <taxon>Sar</taxon>
        <taxon>Stramenopiles</taxon>
        <taxon>Ochrophyta</taxon>
        <taxon>Bacillariophyta</taxon>
        <taxon>Bacillariophyceae</taxon>
        <taxon>Bacillariophycidae</taxon>
        <taxon>Bacillariales</taxon>
        <taxon>Bacillariaceae</taxon>
        <taxon>Cylindrotheca</taxon>
    </lineage>
</organism>
<protein>
    <recommendedName>
        <fullName evidence="4">VWFA domain-containing protein</fullName>
    </recommendedName>
</protein>
<accession>A0AAD2G850</accession>
<evidence type="ECO:0008006" key="4">
    <source>
        <dbReference type="Google" id="ProtNLM"/>
    </source>
</evidence>
<feature type="region of interest" description="Disordered" evidence="1">
    <location>
        <begin position="22"/>
        <end position="50"/>
    </location>
</feature>